<sequence length="280" mass="30037">MLRITSQNLLHGSVQTPRGDSDDRWPIIAEAIRSENPDILCVQEIHGWRERNYQQLYRAQRDLGMHTAGWIPGARSIGGTLVMYRDRPGLTQAQWEDKDGAELYHGLGAAVFDTGAPTPVTVASVHLNAASATEAEAEAIKTAARVYRYGGLGVLIGDVNHLPLSDPAPDPDGLPALNVSGLFDLMGDGQRVPNRQVSRRLTLAAMTDAAAHLAAATGDASLLAPTTACGVRRDQAWVTPSLVPALTGYRSTPHEGSDHHMISIDIDPALIDYTAIKRAG</sequence>
<dbReference type="SUPFAM" id="SSF56219">
    <property type="entry name" value="DNase I-like"/>
    <property type="match status" value="1"/>
</dbReference>
<dbReference type="InterPro" id="IPR036691">
    <property type="entry name" value="Endo/exonu/phosph_ase_sf"/>
</dbReference>
<comment type="caution">
    <text evidence="2">The sequence shown here is derived from an EMBL/GenBank/DDBJ whole genome shotgun (WGS) entry which is preliminary data.</text>
</comment>
<feature type="domain" description="Endonuclease/exonuclease/phosphatase" evidence="1">
    <location>
        <begin position="12"/>
        <end position="259"/>
    </location>
</feature>
<dbReference type="RefSeq" id="WP_106587143.1">
    <property type="nucleotide sequence ID" value="NZ_PYGA01000052.1"/>
</dbReference>
<dbReference type="Proteomes" id="UP000240542">
    <property type="component" value="Unassembled WGS sequence"/>
</dbReference>
<reference evidence="2 3" key="1">
    <citation type="submission" date="2018-03" db="EMBL/GenBank/DDBJ databases">
        <title>Genomic Encyclopedia of Archaeal and Bacterial Type Strains, Phase II (KMG-II): from individual species to whole genera.</title>
        <authorList>
            <person name="Goeker M."/>
        </authorList>
    </citation>
    <scope>NUCLEOTIDE SEQUENCE [LARGE SCALE GENOMIC DNA]</scope>
    <source>
        <strain evidence="2 3">DSM 45312</strain>
    </source>
</reference>
<gene>
    <name evidence="2" type="ORF">CLV63_1521</name>
</gene>
<dbReference type="OrthoDB" id="3436161at2"/>
<accession>A0A2P8C6U5</accession>
<evidence type="ECO:0000259" key="1">
    <source>
        <dbReference type="Pfam" id="PF03372"/>
    </source>
</evidence>
<keyword evidence="2" id="KW-0378">Hydrolase</keyword>
<keyword evidence="3" id="KW-1185">Reference proteome</keyword>
<dbReference type="EMBL" id="PYGA01000052">
    <property type="protein sequence ID" value="PSK80694.1"/>
    <property type="molecule type" value="Genomic_DNA"/>
</dbReference>
<dbReference type="Gene3D" id="3.60.10.10">
    <property type="entry name" value="Endonuclease/exonuclease/phosphatase"/>
    <property type="match status" value="1"/>
</dbReference>
<dbReference type="InterPro" id="IPR005135">
    <property type="entry name" value="Endo/exonuclease/phosphatase"/>
</dbReference>
<proteinExistence type="predicted"/>
<protein>
    <submittedName>
        <fullName evidence="2">Exonuclease III</fullName>
    </submittedName>
</protein>
<evidence type="ECO:0000313" key="3">
    <source>
        <dbReference type="Proteomes" id="UP000240542"/>
    </source>
</evidence>
<dbReference type="GO" id="GO:0004527">
    <property type="term" value="F:exonuclease activity"/>
    <property type="evidence" value="ECO:0007669"/>
    <property type="project" value="UniProtKB-KW"/>
</dbReference>
<keyword evidence="2" id="KW-0540">Nuclease</keyword>
<organism evidence="2 3">
    <name type="scientific">Murinocardiopsis flavida</name>
    <dbReference type="NCBI Taxonomy" id="645275"/>
    <lineage>
        <taxon>Bacteria</taxon>
        <taxon>Bacillati</taxon>
        <taxon>Actinomycetota</taxon>
        <taxon>Actinomycetes</taxon>
        <taxon>Streptosporangiales</taxon>
        <taxon>Nocardiopsidaceae</taxon>
        <taxon>Murinocardiopsis</taxon>
    </lineage>
</organism>
<dbReference type="Pfam" id="PF03372">
    <property type="entry name" value="Exo_endo_phos"/>
    <property type="match status" value="1"/>
</dbReference>
<keyword evidence="2" id="KW-0269">Exonuclease</keyword>
<evidence type="ECO:0000313" key="2">
    <source>
        <dbReference type="EMBL" id="PSK80694.1"/>
    </source>
</evidence>
<dbReference type="AlphaFoldDB" id="A0A2P8C6U5"/>
<name>A0A2P8C6U5_9ACTN</name>